<reference evidence="1" key="1">
    <citation type="submission" date="2020-11" db="EMBL/GenBank/DDBJ databases">
        <authorList>
            <consortium name="DOE Joint Genome Institute"/>
            <person name="Ahrendt S."/>
            <person name="Riley R."/>
            <person name="Andreopoulos W."/>
            <person name="Labutti K."/>
            <person name="Pangilinan J."/>
            <person name="Ruiz-Duenas F.J."/>
            <person name="Barrasa J.M."/>
            <person name="Sanchez-Garcia M."/>
            <person name="Camarero S."/>
            <person name="Miyauchi S."/>
            <person name="Serrano A."/>
            <person name="Linde D."/>
            <person name="Babiker R."/>
            <person name="Drula E."/>
            <person name="Ayuso-Fernandez I."/>
            <person name="Pacheco R."/>
            <person name="Padilla G."/>
            <person name="Ferreira P."/>
            <person name="Barriuso J."/>
            <person name="Kellner H."/>
            <person name="Castanera R."/>
            <person name="Alfaro M."/>
            <person name="Ramirez L."/>
            <person name="Pisabarro A.G."/>
            <person name="Kuo A."/>
            <person name="Tritt A."/>
            <person name="Lipzen A."/>
            <person name="He G."/>
            <person name="Yan M."/>
            <person name="Ng V."/>
            <person name="Cullen D."/>
            <person name="Martin F."/>
            <person name="Rosso M.-N."/>
            <person name="Henrissat B."/>
            <person name="Hibbett D."/>
            <person name="Martinez A.T."/>
            <person name="Grigoriev I.V."/>
        </authorList>
    </citation>
    <scope>NUCLEOTIDE SEQUENCE</scope>
    <source>
        <strain evidence="1">AH 40177</strain>
    </source>
</reference>
<dbReference type="Pfam" id="PF10014">
    <property type="entry name" value="2OG-Fe_Oxy_2"/>
    <property type="match status" value="1"/>
</dbReference>
<dbReference type="Proteomes" id="UP000772434">
    <property type="component" value="Unassembled WGS sequence"/>
</dbReference>
<accession>A0A9P5UEN3</accession>
<keyword evidence="1" id="KW-0560">Oxidoreductase</keyword>
<protein>
    <submittedName>
        <fullName evidence="1">2OG-Fe dioxygenase-domain-containing protein</fullName>
    </submittedName>
</protein>
<dbReference type="GO" id="GO:0051213">
    <property type="term" value="F:dioxygenase activity"/>
    <property type="evidence" value="ECO:0007669"/>
    <property type="project" value="UniProtKB-KW"/>
</dbReference>
<evidence type="ECO:0000313" key="1">
    <source>
        <dbReference type="EMBL" id="KAF9077445.1"/>
    </source>
</evidence>
<dbReference type="AlphaFoldDB" id="A0A9P5UEN3"/>
<gene>
    <name evidence="1" type="ORF">BDP27DRAFT_1209053</name>
</gene>
<dbReference type="OrthoDB" id="5307791at2759"/>
<keyword evidence="1" id="KW-0223">Dioxygenase</keyword>
<sequence length="295" mass="33600">MVLSSSLLSELRLLRQQFIKERTLWIPSIEMVRICCGLGASTYDMAPARTVSDSLRADPTLPFRRTKNGRFALDFASRHLRRLEPQPFILTAAEDFVRHDSGQVRKFEDVDAPLQYNLVLHALFRFKAFMINGVDIKHHPGLDYTSTRSVCTLFHVRTVTDVRQGMLGQPALEGVHSDGVDFTMTTLLGHQNTRGDSAETFLHSPQERNSIAWNETAPAFLVGKVQHVDFLDTLLICDHERKHSVSPVWSVDESNAALRDMLVFFTRKPVVEGHVSYPYDSFREHERLPLTIELV</sequence>
<dbReference type="Gene3D" id="2.60.120.620">
    <property type="entry name" value="q2cbj1_9rhob like domain"/>
    <property type="match status" value="1"/>
</dbReference>
<comment type="caution">
    <text evidence="1">The sequence shown here is derived from an EMBL/GenBank/DDBJ whole genome shotgun (WGS) entry which is preliminary data.</text>
</comment>
<keyword evidence="2" id="KW-1185">Reference proteome</keyword>
<organism evidence="1 2">
    <name type="scientific">Rhodocollybia butyracea</name>
    <dbReference type="NCBI Taxonomy" id="206335"/>
    <lineage>
        <taxon>Eukaryota</taxon>
        <taxon>Fungi</taxon>
        <taxon>Dikarya</taxon>
        <taxon>Basidiomycota</taxon>
        <taxon>Agaricomycotina</taxon>
        <taxon>Agaricomycetes</taxon>
        <taxon>Agaricomycetidae</taxon>
        <taxon>Agaricales</taxon>
        <taxon>Marasmiineae</taxon>
        <taxon>Omphalotaceae</taxon>
        <taxon>Rhodocollybia</taxon>
    </lineage>
</organism>
<name>A0A9P5UEN3_9AGAR</name>
<dbReference type="EMBL" id="JADNRY010000004">
    <property type="protein sequence ID" value="KAF9077445.1"/>
    <property type="molecule type" value="Genomic_DNA"/>
</dbReference>
<proteinExistence type="predicted"/>
<dbReference type="InterPro" id="IPR018724">
    <property type="entry name" value="2OG-Fe_dioxygenase"/>
</dbReference>
<evidence type="ECO:0000313" key="2">
    <source>
        <dbReference type="Proteomes" id="UP000772434"/>
    </source>
</evidence>